<comment type="caution">
    <text evidence="1">The sequence shown here is derived from an EMBL/GenBank/DDBJ whole genome shotgun (WGS) entry which is preliminary data.</text>
</comment>
<keyword evidence="2" id="KW-1185">Reference proteome</keyword>
<accession>A0ABP0F5I4</accession>
<dbReference type="Proteomes" id="UP001642483">
    <property type="component" value="Unassembled WGS sequence"/>
</dbReference>
<evidence type="ECO:0000313" key="1">
    <source>
        <dbReference type="EMBL" id="CAK8673547.1"/>
    </source>
</evidence>
<reference evidence="1 2" key="1">
    <citation type="submission" date="2024-02" db="EMBL/GenBank/DDBJ databases">
        <authorList>
            <person name="Daric V."/>
            <person name="Darras S."/>
        </authorList>
    </citation>
    <scope>NUCLEOTIDE SEQUENCE [LARGE SCALE GENOMIC DNA]</scope>
</reference>
<name>A0ABP0F5I4_CLALP</name>
<sequence>MLAMSSVNEIIGLLSYMAYKDKLMMIMGDNSRRCVIMENPDANTYCSIGPPMMYGITVSPPARVVALPYILHRLNNYEKEQLTIRTKRILENNGAIDLTMAQAYSDDSRCLRMSLMKDLVSFIENEANSLLA</sequence>
<organism evidence="1 2">
    <name type="scientific">Clavelina lepadiformis</name>
    <name type="common">Light-bulb sea squirt</name>
    <name type="synonym">Ascidia lepadiformis</name>
    <dbReference type="NCBI Taxonomy" id="159417"/>
    <lineage>
        <taxon>Eukaryota</taxon>
        <taxon>Metazoa</taxon>
        <taxon>Chordata</taxon>
        <taxon>Tunicata</taxon>
        <taxon>Ascidiacea</taxon>
        <taxon>Aplousobranchia</taxon>
        <taxon>Clavelinidae</taxon>
        <taxon>Clavelina</taxon>
    </lineage>
</organism>
<evidence type="ECO:0000313" key="2">
    <source>
        <dbReference type="Proteomes" id="UP001642483"/>
    </source>
</evidence>
<dbReference type="EMBL" id="CAWYQH010000002">
    <property type="protein sequence ID" value="CAK8673547.1"/>
    <property type="molecule type" value="Genomic_DNA"/>
</dbReference>
<protein>
    <submittedName>
        <fullName evidence="1">Uncharacterized protein</fullName>
    </submittedName>
</protein>
<gene>
    <name evidence="1" type="ORF">CVLEPA_LOCUS3330</name>
</gene>
<proteinExistence type="predicted"/>